<dbReference type="Pfam" id="PF05521">
    <property type="entry name" value="Phage_HCP"/>
    <property type="match status" value="1"/>
</dbReference>
<protein>
    <submittedName>
        <fullName evidence="1">Head-tail adaptor protein</fullName>
    </submittedName>
</protein>
<dbReference type="Proteomes" id="UP000322619">
    <property type="component" value="Unassembled WGS sequence"/>
</dbReference>
<gene>
    <name evidence="1" type="ORF">FXB42_06550</name>
</gene>
<name>A0A5D0WR69_9FIRM</name>
<dbReference type="EMBL" id="VSLA01000010">
    <property type="protein sequence ID" value="TYC86526.1"/>
    <property type="molecule type" value="Genomic_DNA"/>
</dbReference>
<organism evidence="1 2">
    <name type="scientific">Acetobacterium wieringae</name>
    <dbReference type="NCBI Taxonomy" id="52694"/>
    <lineage>
        <taxon>Bacteria</taxon>
        <taxon>Bacillati</taxon>
        <taxon>Bacillota</taxon>
        <taxon>Clostridia</taxon>
        <taxon>Eubacteriales</taxon>
        <taxon>Eubacteriaceae</taxon>
        <taxon>Acetobacterium</taxon>
    </lineage>
</organism>
<dbReference type="Gene3D" id="2.40.10.270">
    <property type="entry name" value="Bacteriophage SPP1 head-tail adaptor protein"/>
    <property type="match status" value="1"/>
</dbReference>
<proteinExistence type="predicted"/>
<dbReference type="RefSeq" id="WP_148637216.1">
    <property type="nucleotide sequence ID" value="NZ_VSLA01000010.1"/>
</dbReference>
<dbReference type="InterPro" id="IPR038666">
    <property type="entry name" value="SSP1_head-tail_sf"/>
</dbReference>
<dbReference type="AlphaFoldDB" id="A0A5D0WR69"/>
<dbReference type="InterPro" id="IPR008767">
    <property type="entry name" value="Phage_SPP1_head-tail_adaptor"/>
</dbReference>
<evidence type="ECO:0000313" key="2">
    <source>
        <dbReference type="Proteomes" id="UP000322619"/>
    </source>
</evidence>
<evidence type="ECO:0000313" key="1">
    <source>
        <dbReference type="EMBL" id="TYC86526.1"/>
    </source>
</evidence>
<reference evidence="1 2" key="1">
    <citation type="submission" date="2019-08" db="EMBL/GenBank/DDBJ databases">
        <title>Isolation and enrichment of carboxydotrophic bacteria from anaerobic sludge for the production of bio-based chemicals from syngas.</title>
        <authorList>
            <person name="Antares A.L."/>
            <person name="Moreira J."/>
            <person name="Diender M."/>
            <person name="Parshina S.N."/>
            <person name="Stams A.J.M."/>
            <person name="Alves M."/>
            <person name="Alves J.I."/>
            <person name="Sousa D.Z."/>
        </authorList>
    </citation>
    <scope>NUCLEOTIDE SEQUENCE [LARGE SCALE GENOMIC DNA]</scope>
    <source>
        <strain evidence="1 2">JM</strain>
    </source>
</reference>
<comment type="caution">
    <text evidence="1">The sequence shown here is derived from an EMBL/GenBank/DDBJ whole genome shotgun (WGS) entry which is preliminary data.</text>
</comment>
<accession>A0A5D0WR69</accession>
<sequence length="110" mass="12333">MSYGKMNTFIDLISTQPIKDAEGFVNKGDTIIVSIRAYKEDRHGNESWKNRAIFTNASALFRFRSIPGIVVKTSMVIACDTGRYNIVSVEDVKGRGMYIEALCERMETSG</sequence>